<reference evidence="2" key="1">
    <citation type="submission" date="2023-10" db="EMBL/GenBank/DDBJ databases">
        <title>Genome assembly of Pristionchus species.</title>
        <authorList>
            <person name="Yoshida K."/>
            <person name="Sommer R.J."/>
        </authorList>
    </citation>
    <scope>NUCLEOTIDE SEQUENCE</scope>
    <source>
        <strain evidence="2">RS5133</strain>
    </source>
</reference>
<dbReference type="Proteomes" id="UP001432322">
    <property type="component" value="Unassembled WGS sequence"/>
</dbReference>
<dbReference type="AlphaFoldDB" id="A0AAV5VQT8"/>
<dbReference type="SUPFAM" id="SSF51445">
    <property type="entry name" value="(Trans)glycosidases"/>
    <property type="match status" value="1"/>
</dbReference>
<dbReference type="Pfam" id="PF03644">
    <property type="entry name" value="Glyco_hydro_85"/>
    <property type="match status" value="1"/>
</dbReference>
<dbReference type="Gene3D" id="3.20.20.80">
    <property type="entry name" value="Glycosidases"/>
    <property type="match status" value="1"/>
</dbReference>
<dbReference type="GO" id="GO:0005829">
    <property type="term" value="C:cytosol"/>
    <property type="evidence" value="ECO:0007669"/>
    <property type="project" value="UniProtKB-SubCell"/>
</dbReference>
<sequence>SLAGSAMDPRPLVSVDELWAWQPPSRSLCETLAMNVATPVEEEEVGDDGCLPPRPTAVPHIHALRPGPPTPHHHPQLLVCHDYKGDFPECERWDGCDPKECAPFLYTHWWHIDVFCYFGHKLVTIPPPSYTSIAHRHGVRVLGTVIFEHDAGKEALSSMIATEDSRLRTINALCQIMRTWNFDGFLFNVEVEIEVREAPVLINFLEQLKAALHLDNHNAKLIWYDAVCTDGKLEWQNTINDRNRAFYYACDGIFLNYGWRMTDLENCRFNSGPDTVFVGIDVYGRSGGKAGWNCQEPMTKILRKNLSVALFAPGWAVEENPDVDTTPAADRGSPECNSFRFWSGLSEVMDSRAIDFLPITTTFKNGYSQDGKWFRLRDMDIMPHLALTKKELIPTEHGLLIKNPGIHVIFRVQLESVPDLRVKIRSEGGGSVKILLNRREMDLDRLEDDNTMVFKPSRSDIFKIRGIFVATTEPDTLLTYFEAYEVEVEKCLD</sequence>
<dbReference type="InterPro" id="IPR017853">
    <property type="entry name" value="GH"/>
</dbReference>
<proteinExistence type="predicted"/>
<feature type="non-terminal residue" evidence="2">
    <location>
        <position position="1"/>
    </location>
</feature>
<feature type="domain" description="Cytosolic endo-beta-N-acetylglucosaminidase TIM barrel" evidence="1">
    <location>
        <begin position="101"/>
        <end position="367"/>
    </location>
</feature>
<accession>A0AAV5VQT8</accession>
<dbReference type="InterPro" id="IPR032979">
    <property type="entry name" value="ENGase"/>
</dbReference>
<organism evidence="2 3">
    <name type="scientific">Pristionchus fissidentatus</name>
    <dbReference type="NCBI Taxonomy" id="1538716"/>
    <lineage>
        <taxon>Eukaryota</taxon>
        <taxon>Metazoa</taxon>
        <taxon>Ecdysozoa</taxon>
        <taxon>Nematoda</taxon>
        <taxon>Chromadorea</taxon>
        <taxon>Rhabditida</taxon>
        <taxon>Rhabditina</taxon>
        <taxon>Diplogasteromorpha</taxon>
        <taxon>Diplogasteroidea</taxon>
        <taxon>Neodiplogasteridae</taxon>
        <taxon>Pristionchus</taxon>
    </lineage>
</organism>
<evidence type="ECO:0000313" key="2">
    <source>
        <dbReference type="EMBL" id="GMT20678.1"/>
    </source>
</evidence>
<dbReference type="EMBL" id="BTSY01000003">
    <property type="protein sequence ID" value="GMT20678.1"/>
    <property type="molecule type" value="Genomic_DNA"/>
</dbReference>
<comment type="caution">
    <text evidence="2">The sequence shown here is derived from an EMBL/GenBank/DDBJ whole genome shotgun (WGS) entry which is preliminary data.</text>
</comment>
<keyword evidence="3" id="KW-1185">Reference proteome</keyword>
<protein>
    <recommendedName>
        <fullName evidence="1">Cytosolic endo-beta-N-acetylglucosaminidase TIM barrel domain-containing protein</fullName>
    </recommendedName>
</protein>
<gene>
    <name evidence="2" type="ORF">PFISCL1PPCAC_11975</name>
</gene>
<dbReference type="PANTHER" id="PTHR13246">
    <property type="entry name" value="ENDO BETA N-ACETYLGLUCOSAMINIDASE"/>
    <property type="match status" value="1"/>
</dbReference>
<name>A0AAV5VQT8_9BILA</name>
<dbReference type="InterPro" id="IPR005201">
    <property type="entry name" value="TIM_ENGase"/>
</dbReference>
<evidence type="ECO:0000259" key="1">
    <source>
        <dbReference type="Pfam" id="PF03644"/>
    </source>
</evidence>
<dbReference type="PANTHER" id="PTHR13246:SF1">
    <property type="entry name" value="CYTOSOLIC ENDO-BETA-N-ACETYLGLUCOSAMINIDASE"/>
    <property type="match status" value="1"/>
</dbReference>
<dbReference type="GO" id="GO:0033925">
    <property type="term" value="F:mannosyl-glycoprotein endo-beta-N-acetylglucosaminidase activity"/>
    <property type="evidence" value="ECO:0007669"/>
    <property type="project" value="UniProtKB-EC"/>
</dbReference>
<evidence type="ECO:0000313" key="3">
    <source>
        <dbReference type="Proteomes" id="UP001432322"/>
    </source>
</evidence>